<dbReference type="AlphaFoldDB" id="A0A372IQP5"/>
<evidence type="ECO:0000256" key="3">
    <source>
        <dbReference type="ARBA" id="ARBA00023015"/>
    </source>
</evidence>
<protein>
    <submittedName>
        <fullName evidence="6">ANTAR domain-containing protein</fullName>
    </submittedName>
</protein>
<dbReference type="PROSITE" id="PS50921">
    <property type="entry name" value="ANTAR"/>
    <property type="match status" value="1"/>
</dbReference>
<dbReference type="Gene3D" id="3.30.450.40">
    <property type="match status" value="1"/>
</dbReference>
<dbReference type="SMART" id="SM00065">
    <property type="entry name" value="GAF"/>
    <property type="match status" value="1"/>
</dbReference>
<dbReference type="GO" id="GO:0016301">
    <property type="term" value="F:kinase activity"/>
    <property type="evidence" value="ECO:0007669"/>
    <property type="project" value="UniProtKB-KW"/>
</dbReference>
<dbReference type="EMBL" id="QVQT01000003">
    <property type="protein sequence ID" value="RFU17252.1"/>
    <property type="molecule type" value="Genomic_DNA"/>
</dbReference>
<proteinExistence type="predicted"/>
<dbReference type="InterPro" id="IPR029016">
    <property type="entry name" value="GAF-like_dom_sf"/>
</dbReference>
<evidence type="ECO:0000259" key="5">
    <source>
        <dbReference type="PROSITE" id="PS50921"/>
    </source>
</evidence>
<dbReference type="InterPro" id="IPR036388">
    <property type="entry name" value="WH-like_DNA-bd_sf"/>
</dbReference>
<reference evidence="6 7" key="1">
    <citation type="submission" date="2018-08" db="EMBL/GenBank/DDBJ databases">
        <title>Acidipila sp. 4G-K13, an acidobacterium isolated from forest soil.</title>
        <authorList>
            <person name="Gao Z.-H."/>
            <person name="Qiu L.-H."/>
        </authorList>
    </citation>
    <scope>NUCLEOTIDE SEQUENCE [LARGE SCALE GENOMIC DNA]</scope>
    <source>
        <strain evidence="6 7">4G-K13</strain>
    </source>
</reference>
<evidence type="ECO:0000256" key="1">
    <source>
        <dbReference type="ARBA" id="ARBA00022679"/>
    </source>
</evidence>
<dbReference type="GO" id="GO:0003723">
    <property type="term" value="F:RNA binding"/>
    <property type="evidence" value="ECO:0007669"/>
    <property type="project" value="InterPro"/>
</dbReference>
<evidence type="ECO:0000313" key="6">
    <source>
        <dbReference type="EMBL" id="RFU17252.1"/>
    </source>
</evidence>
<keyword evidence="4" id="KW-0804">Transcription</keyword>
<keyword evidence="7" id="KW-1185">Reference proteome</keyword>
<keyword evidence="3" id="KW-0805">Transcription regulation</keyword>
<dbReference type="Gene3D" id="1.10.10.10">
    <property type="entry name" value="Winged helix-like DNA-binding domain superfamily/Winged helix DNA-binding domain"/>
    <property type="match status" value="1"/>
</dbReference>
<dbReference type="Pfam" id="PF01590">
    <property type="entry name" value="GAF"/>
    <property type="match status" value="1"/>
</dbReference>
<evidence type="ECO:0000256" key="4">
    <source>
        <dbReference type="ARBA" id="ARBA00023163"/>
    </source>
</evidence>
<dbReference type="SMART" id="SM01012">
    <property type="entry name" value="ANTAR"/>
    <property type="match status" value="1"/>
</dbReference>
<dbReference type="SUPFAM" id="SSF55781">
    <property type="entry name" value="GAF domain-like"/>
    <property type="match status" value="1"/>
</dbReference>
<accession>A0A372IQP5</accession>
<name>A0A372IQP5_9BACT</name>
<comment type="caution">
    <text evidence="6">The sequence shown here is derived from an EMBL/GenBank/DDBJ whole genome shotgun (WGS) entry which is preliminary data.</text>
</comment>
<keyword evidence="2" id="KW-0418">Kinase</keyword>
<evidence type="ECO:0000313" key="7">
    <source>
        <dbReference type="Proteomes" id="UP000264702"/>
    </source>
</evidence>
<keyword evidence="1" id="KW-0808">Transferase</keyword>
<sequence length="215" mass="24216">MAAADPFHAVLDRIIEVVSEAVHCDSCFIYVLDKDQLVLRASKNPHADVVDQVGLALGQGITGWVAVHKQAVAIPARASRDARFAKLGNLPEDRFEAFLSVPILCRGKLVGVINVQHREQHPHTQREIRLITMLGYLVGAEIELARMEFEKAQLADQLETRKVMERAKGILQRELGVDEEAAYIALQKQSRQRRKPLREIAEAIILMDDLRRSKK</sequence>
<dbReference type="Pfam" id="PF03861">
    <property type="entry name" value="ANTAR"/>
    <property type="match status" value="1"/>
</dbReference>
<dbReference type="OrthoDB" id="9767435at2"/>
<dbReference type="InterPro" id="IPR005561">
    <property type="entry name" value="ANTAR"/>
</dbReference>
<dbReference type="Proteomes" id="UP000264702">
    <property type="component" value="Unassembled WGS sequence"/>
</dbReference>
<organism evidence="6 7">
    <name type="scientific">Paracidobacterium acidisoli</name>
    <dbReference type="NCBI Taxonomy" id="2303751"/>
    <lineage>
        <taxon>Bacteria</taxon>
        <taxon>Pseudomonadati</taxon>
        <taxon>Acidobacteriota</taxon>
        <taxon>Terriglobia</taxon>
        <taxon>Terriglobales</taxon>
        <taxon>Acidobacteriaceae</taxon>
        <taxon>Paracidobacterium</taxon>
    </lineage>
</organism>
<gene>
    <name evidence="6" type="ORF">D0Y96_09475</name>
</gene>
<dbReference type="InterPro" id="IPR011006">
    <property type="entry name" value="CheY-like_superfamily"/>
</dbReference>
<feature type="domain" description="ANTAR" evidence="5">
    <location>
        <begin position="144"/>
        <end position="205"/>
    </location>
</feature>
<dbReference type="SUPFAM" id="SSF52172">
    <property type="entry name" value="CheY-like"/>
    <property type="match status" value="1"/>
</dbReference>
<evidence type="ECO:0000256" key="2">
    <source>
        <dbReference type="ARBA" id="ARBA00022777"/>
    </source>
</evidence>
<dbReference type="InterPro" id="IPR003018">
    <property type="entry name" value="GAF"/>
</dbReference>